<dbReference type="InterPro" id="IPR055408">
    <property type="entry name" value="HEAT_MROH2B-like"/>
</dbReference>
<feature type="domain" description="Maestro/Maestro-like HEAT-repeats" evidence="6">
    <location>
        <begin position="1427"/>
        <end position="1693"/>
    </location>
</feature>
<dbReference type="InterPro" id="IPR055406">
    <property type="entry name" value="HEAT_Maestro"/>
</dbReference>
<dbReference type="PROSITE" id="PS50077">
    <property type="entry name" value="HEAT_REPEAT"/>
    <property type="match status" value="1"/>
</dbReference>
<keyword evidence="1" id="KW-0677">Repeat</keyword>
<dbReference type="GO" id="GO:0005737">
    <property type="term" value="C:cytoplasm"/>
    <property type="evidence" value="ECO:0007669"/>
    <property type="project" value="TreeGrafter"/>
</dbReference>
<dbReference type="InterPro" id="IPR011989">
    <property type="entry name" value="ARM-like"/>
</dbReference>
<dbReference type="Gene3D" id="1.25.10.10">
    <property type="entry name" value="Leucine-rich Repeat Variant"/>
    <property type="match status" value="2"/>
</dbReference>
<keyword evidence="8" id="KW-1185">Reference proteome</keyword>
<dbReference type="InterPro" id="IPR016024">
    <property type="entry name" value="ARM-type_fold"/>
</dbReference>
<dbReference type="Pfam" id="PF23210">
    <property type="entry name" value="HEAT_Maestro_2"/>
    <property type="match status" value="1"/>
</dbReference>
<feature type="domain" description="MROH2B-like N-terminal HEAT-repeats" evidence="5">
    <location>
        <begin position="39"/>
        <end position="253"/>
    </location>
</feature>
<accession>A0AAD7VI86</accession>
<dbReference type="InterPro" id="IPR045206">
    <property type="entry name" value="Maestro_heat-like_prot"/>
</dbReference>
<evidence type="ECO:0000259" key="5">
    <source>
        <dbReference type="Pfam" id="PF23221"/>
    </source>
</evidence>
<proteinExistence type="predicted"/>
<dbReference type="Pfam" id="PF21047">
    <property type="entry name" value="HEAT_Maestro"/>
    <property type="match status" value="1"/>
</dbReference>
<dbReference type="KEGG" id="qsa:O6P43_006597"/>
<dbReference type="InterPro" id="IPR056282">
    <property type="entry name" value="MROH2B-like_N_HEAT"/>
</dbReference>
<dbReference type="Proteomes" id="UP001163823">
    <property type="component" value="Chromosome 3"/>
</dbReference>
<evidence type="ECO:0000256" key="1">
    <source>
        <dbReference type="ARBA" id="ARBA00022737"/>
    </source>
</evidence>
<evidence type="ECO:0000313" key="7">
    <source>
        <dbReference type="EMBL" id="KAJ7976881.1"/>
    </source>
</evidence>
<sequence>MASSSSGSSIPAPEAVQVLVSLLADESSLVRAASMASLKDIASLNPLLVLECCLAISRGGRRRFGNMAGVFQVMAFGVRDLDEEDVDPSFMAKLAKIATAEMISSKELNSDWQRAAASLLVAIGSHLPDLMMEEIFLHISGSNSALPAMVQILAEFASADALQFIPRFKGVLSRVLPILGNVRDVHRPIFANAFKCWCQAAWQYSLDFPSHLPLDGDVMSFLNSAFELLLRVWAASRDLKVRITSVEALGQMVGLITRTQLKAALPRLVSTILELYKRDHDIAFLTTCSLHSLLSASLLSESGPPMLDFEDLTVILSTLLPVVSINNDNKEHSDFSLGLKTYNEVQHCFLIVGVVYPDDLFMFLINKCRLKEEPLTFGALCVLKHLLPRLSEAWHSKRPLLVDSANFLLDVQSLGVRKALSELIVVMASHCYLVGSSGELFVEYLVCHCALTDQHKSDLESREVLESSGTYIPFQNKRSEVKIGAVSPSELRAICEKGLLLITITIPEMEHILWPFLLKMITPRAYTGAVATVCRCISELCRHKSYNNDLFSECKTRADIPTPEDLFARLVVLLHDPLAREQLATQILTVLCHLAPLFPRNVILFWQDEIPKMKAYISDTEDLKQDPSYQETWDDMVINFLAESLDVIQDADWVISLGNVFTKHYELYTSDDEHAALLHRCLGVLLQKVNDRAYVHDKIDWMYKQANIVIPTNRLGLAKAMGLVAASHLDTVLGKLKNILDNVGQSIFQRFLSFFSESFRTEESDDIHAALALMYGYAAKYAPSSVIEARIDALVGTNMLSRLLHVRHPTAKQAVITAIDLLGHAVINAAEHGASFPLKRRDQMLDYILTLMGRDENDGFSDSNELLRTQALALSACTTLVSVEPKLTVETRNHVMKATLGFFAIPNDPVDVVNPLIDNLITLLCAILLTSGEDGRSRAEQLLHILRQIDQFVSSPVEYQRKRGCLAVYEMLLKFRMVCVSGYCALGCHGSCTHNKQIDRTLYGNFSNLPSAFVLPTREALCLGDRVIMYLPRCADTNSEVRKVSGQILDQLFSICLSLPKPAASISGADIELSYTALSSLEDVIAIMRSDASIDPSEVFNRIISSVCILLTKDELVATLHGCTGAICDKIKQSAEGSIQAVIEFVSKRGTELSEIEISRITQSLISAAIHVTEKHLRQETLGAITSLAESTSPKIVFNEVLATAGRDIVTKDISRLRGGWPMQDAFYAFSQHALLSVLFLEHVIGVLDQTPILKGDVDKGDNSSHFTDSQTEDDILQAGIFALTSFFRGGGKVGKRSVEQNYASVLSELTLQLGSCHGLASSGHHEPLRVLLTAFQAFCECVGDLEMGKILARDGELSEKERWINLIGDIASCISIKRPKEVLSICLFLSKSLDRHPKYHREAAAAALSAFIRYSGGLNSLLDQMVEVLCRHVSDESPTVRRLCLRGLVQIPSIHILKYTTQVLGVTSALLDDSDESVQLTAVSCLLVVLESSPNDAVEPILHTLSVRLRNLQTSMNTKMRASSFAAFGALSRYGVGVQLEAFLEQVHTVLPRLILHLHDDDVSVRQACRDTLRRIAPLMEIDGLSALLNTKCFLSDHRTDYEDFVREFTKQFAQHLPFRVDTYMAAIVQAFDAPWPIIQANAIYFSSSMLSLSDDQQILAHYYTQVFGALVGRMSQSSDAIVRATCSSSLGMLLKSSNSLSWRTAP</sequence>
<feature type="repeat" description="HEAT" evidence="2">
    <location>
        <begin position="1551"/>
        <end position="1589"/>
    </location>
</feature>
<reference evidence="7" key="1">
    <citation type="journal article" date="2023" name="Science">
        <title>Elucidation of the pathway for biosynthesis of saponin adjuvants from the soapbark tree.</title>
        <authorList>
            <person name="Reed J."/>
            <person name="Orme A."/>
            <person name="El-Demerdash A."/>
            <person name="Owen C."/>
            <person name="Martin L.B.B."/>
            <person name="Misra R.C."/>
            <person name="Kikuchi S."/>
            <person name="Rejzek M."/>
            <person name="Martin A.C."/>
            <person name="Harkess A."/>
            <person name="Leebens-Mack J."/>
            <person name="Louveau T."/>
            <person name="Stephenson M.J."/>
            <person name="Osbourn A."/>
        </authorList>
    </citation>
    <scope>NUCLEOTIDE SEQUENCE</scope>
    <source>
        <strain evidence="7">S10</strain>
    </source>
</reference>
<dbReference type="Pfam" id="PF23221">
    <property type="entry name" value="HEAT_MROH2B_1st"/>
    <property type="match status" value="1"/>
</dbReference>
<dbReference type="PANTHER" id="PTHR23120">
    <property type="entry name" value="MAESTRO-RELATED HEAT DOMAIN-CONTAINING"/>
    <property type="match status" value="1"/>
</dbReference>
<dbReference type="EMBL" id="JARAOO010000003">
    <property type="protein sequence ID" value="KAJ7976881.1"/>
    <property type="molecule type" value="Genomic_DNA"/>
</dbReference>
<dbReference type="InterPro" id="IPR021133">
    <property type="entry name" value="HEAT_type_2"/>
</dbReference>
<dbReference type="Pfam" id="PF23227">
    <property type="entry name" value="HEAT_MROH2B_C"/>
    <property type="match status" value="1"/>
</dbReference>
<evidence type="ECO:0000259" key="6">
    <source>
        <dbReference type="Pfam" id="PF23227"/>
    </source>
</evidence>
<evidence type="ECO:0000313" key="8">
    <source>
        <dbReference type="Proteomes" id="UP001163823"/>
    </source>
</evidence>
<dbReference type="PANTHER" id="PTHR23120:SF0">
    <property type="entry name" value="MAESTRO HEAT-LIKE REPEAT FAMILY MEMBER 1"/>
    <property type="match status" value="1"/>
</dbReference>
<evidence type="ECO:0000259" key="4">
    <source>
        <dbReference type="Pfam" id="PF23210"/>
    </source>
</evidence>
<protein>
    <submittedName>
        <fullName evidence="7">Protein SHOOT GRAVITROPISM 6-like</fullName>
    </submittedName>
</protein>
<feature type="domain" description="MROH2B-like HEAT-repeats" evidence="4">
    <location>
        <begin position="258"/>
        <end position="900"/>
    </location>
</feature>
<gene>
    <name evidence="7" type="ORF">O6P43_006597</name>
</gene>
<comment type="caution">
    <text evidence="7">The sequence shown here is derived from an EMBL/GenBank/DDBJ whole genome shotgun (WGS) entry which is preliminary data.</text>
</comment>
<organism evidence="7 8">
    <name type="scientific">Quillaja saponaria</name>
    <name type="common">Soap bark tree</name>
    <dbReference type="NCBI Taxonomy" id="32244"/>
    <lineage>
        <taxon>Eukaryota</taxon>
        <taxon>Viridiplantae</taxon>
        <taxon>Streptophyta</taxon>
        <taxon>Embryophyta</taxon>
        <taxon>Tracheophyta</taxon>
        <taxon>Spermatophyta</taxon>
        <taxon>Magnoliopsida</taxon>
        <taxon>eudicotyledons</taxon>
        <taxon>Gunneridae</taxon>
        <taxon>Pentapetalae</taxon>
        <taxon>rosids</taxon>
        <taxon>fabids</taxon>
        <taxon>Fabales</taxon>
        <taxon>Quillajaceae</taxon>
        <taxon>Quillaja</taxon>
    </lineage>
</organism>
<dbReference type="InterPro" id="IPR048465">
    <property type="entry name" value="Maestro-like_HEAT"/>
</dbReference>
<evidence type="ECO:0000256" key="2">
    <source>
        <dbReference type="PROSITE-ProRule" id="PRU00103"/>
    </source>
</evidence>
<evidence type="ECO:0000259" key="3">
    <source>
        <dbReference type="Pfam" id="PF21047"/>
    </source>
</evidence>
<name>A0AAD7VI86_QUISA</name>
<feature type="domain" description="Maestro-like HEAT-repeats" evidence="3">
    <location>
        <begin position="1019"/>
        <end position="1197"/>
    </location>
</feature>
<dbReference type="SUPFAM" id="SSF48371">
    <property type="entry name" value="ARM repeat"/>
    <property type="match status" value="3"/>
</dbReference>